<evidence type="ECO:0000313" key="4">
    <source>
        <dbReference type="Proteomes" id="UP000037747"/>
    </source>
</evidence>
<feature type="region of interest" description="Disordered" evidence="2">
    <location>
        <begin position="413"/>
        <end position="459"/>
    </location>
</feature>
<dbReference type="Pfam" id="PF02435">
    <property type="entry name" value="Glyco_hydro_68"/>
    <property type="match status" value="1"/>
</dbReference>
<feature type="region of interest" description="Disordered" evidence="2">
    <location>
        <begin position="1"/>
        <end position="21"/>
    </location>
</feature>
<keyword evidence="4" id="KW-1185">Reference proteome</keyword>
<dbReference type="PATRIC" id="fig|1705389.3.peg.3693"/>
<evidence type="ECO:0000313" key="3">
    <source>
        <dbReference type="EMBL" id="KOX96023.1"/>
    </source>
</evidence>
<dbReference type="Gene3D" id="2.115.10.20">
    <property type="entry name" value="Glycosyl hydrolase domain, family 43"/>
    <property type="match status" value="1"/>
</dbReference>
<sequence>MWRDCMDDSLPGADGRPRSRWTREQAAGIGRRGGNVAPVAGPPTVDPFPDLHIWDTWLLRDRHGGIAEVDGWRLAFSLTASADLLPGTRHDVAEIRCFCSRDGSEWRDAGPVFDGGALGQRQWAGSALYDDGDVYLFYTAAGREDADELTYTQRIAVAHGGSVTADADGVEIAGPWTHETLLEPDGDRYETEAQSRGMTYTFRDPWFFEDPASGETHLLFEANVPAPERDGDDAATSERREFNGCVGVAASPTGDPLSWELRPPLLDAVEVNQELERPHVVVADGCYYLFVCSHVHTFAPGVAGPDGLYGFVADRFEGPYRPLNGSGLVATNPSGARFQAYSWMAFAHGEEVLLQSFLNYHDFAGDSLDAVAELPEAEQRARFGGTLAPTLRLAVDGDETRLLGALDAWRIPAPDEPLPPVDESEVPDDDFDGVTREGAVGGDYGADRPFGSEYDEPVP</sequence>
<dbReference type="AlphaFoldDB" id="A0A0N0BR07"/>
<gene>
    <name evidence="3" type="ORF">AMR74_10805</name>
</gene>
<dbReference type="EMBL" id="LIST01000004">
    <property type="protein sequence ID" value="KOX96023.1"/>
    <property type="molecule type" value="Genomic_DNA"/>
</dbReference>
<feature type="compositionally biased region" description="Acidic residues" evidence="2">
    <location>
        <begin position="422"/>
        <end position="432"/>
    </location>
</feature>
<dbReference type="Proteomes" id="UP000037747">
    <property type="component" value="Unassembled WGS sequence"/>
</dbReference>
<accession>A0A0N0BR07</accession>
<comment type="caution">
    <text evidence="3">The sequence shown here is derived from an EMBL/GenBank/DDBJ whole genome shotgun (WGS) entry which is preliminary data.</text>
</comment>
<protein>
    <submittedName>
        <fullName evidence="3">Levansucrase</fullName>
    </submittedName>
</protein>
<evidence type="ECO:0000256" key="2">
    <source>
        <dbReference type="SAM" id="MobiDB-lite"/>
    </source>
</evidence>
<proteinExistence type="inferred from homology"/>
<dbReference type="GO" id="GO:0009758">
    <property type="term" value="P:carbohydrate utilization"/>
    <property type="evidence" value="ECO:0007669"/>
    <property type="project" value="InterPro"/>
</dbReference>
<reference evidence="3 4" key="1">
    <citation type="submission" date="2015-08" db="EMBL/GenBank/DDBJ databases">
        <title>Genomes of Isolates from Cabo Rojo, PR.</title>
        <authorList>
            <person name="Sanchez-Nieves R.L."/>
            <person name="Montalvo-Rodriguez R."/>
        </authorList>
    </citation>
    <scope>NUCLEOTIDE SEQUENCE [LARGE SCALE GENOMIC DNA]</scope>
    <source>
        <strain evidence="3 4">5</strain>
    </source>
</reference>
<dbReference type="CDD" id="cd08997">
    <property type="entry name" value="GH68"/>
    <property type="match status" value="1"/>
</dbReference>
<organism evidence="3 4">
    <name type="scientific">Halorubrum tropicale</name>
    <dbReference type="NCBI Taxonomy" id="1765655"/>
    <lineage>
        <taxon>Archaea</taxon>
        <taxon>Methanobacteriati</taxon>
        <taxon>Methanobacteriota</taxon>
        <taxon>Stenosarchaea group</taxon>
        <taxon>Halobacteria</taxon>
        <taxon>Halobacteriales</taxon>
        <taxon>Haloferacaceae</taxon>
        <taxon>Halorubrum</taxon>
    </lineage>
</organism>
<dbReference type="SUPFAM" id="SSF75005">
    <property type="entry name" value="Arabinanase/levansucrase/invertase"/>
    <property type="match status" value="1"/>
</dbReference>
<dbReference type="GO" id="GO:0050053">
    <property type="term" value="F:levansucrase activity"/>
    <property type="evidence" value="ECO:0007669"/>
    <property type="project" value="InterPro"/>
</dbReference>
<dbReference type="InterPro" id="IPR003469">
    <property type="entry name" value="Glyco_hydro_68"/>
</dbReference>
<evidence type="ECO:0000256" key="1">
    <source>
        <dbReference type="RuleBase" id="RU361220"/>
    </source>
</evidence>
<name>A0A0N0BR07_9EURY</name>
<dbReference type="STRING" id="1765655.AMR74_10805"/>
<comment type="similarity">
    <text evidence="1">Belongs to the glycosyl hydrolase 68 family.</text>
</comment>
<dbReference type="InterPro" id="IPR023296">
    <property type="entry name" value="Glyco_hydro_beta-prop_sf"/>
</dbReference>